<evidence type="ECO:0000259" key="17">
    <source>
        <dbReference type="Pfam" id="PF12862"/>
    </source>
</evidence>
<evidence type="ECO:0000313" key="20">
    <source>
        <dbReference type="Proteomes" id="UP000327493"/>
    </source>
</evidence>
<comment type="similarity">
    <text evidence="4">Belongs to the APC5 family.</text>
</comment>
<feature type="domain" description="Anaphase-promoting complex subunit 5" evidence="17">
    <location>
        <begin position="805"/>
        <end position="833"/>
    </location>
</feature>
<comment type="subcellular location">
    <subcellularLocation>
        <location evidence="2">Cytoplasm</location>
        <location evidence="2">Cytoskeleton</location>
        <location evidence="2">Spindle</location>
    </subcellularLocation>
    <subcellularLocation>
        <location evidence="1">Nucleus</location>
    </subcellularLocation>
</comment>
<comment type="pathway">
    <text evidence="3">Protein modification; protein ubiquitination.</text>
</comment>
<dbReference type="GO" id="GO:0031145">
    <property type="term" value="P:anaphase-promoting complex-dependent catabolic process"/>
    <property type="evidence" value="ECO:0007669"/>
    <property type="project" value="TreeGrafter"/>
</dbReference>
<keyword evidence="6" id="KW-0963">Cytoplasm</keyword>
<evidence type="ECO:0000256" key="10">
    <source>
        <dbReference type="ARBA" id="ARBA00022776"/>
    </source>
</evidence>
<evidence type="ECO:0000256" key="14">
    <source>
        <dbReference type="ARBA" id="ARBA00023242"/>
    </source>
</evidence>
<comment type="caution">
    <text evidence="19">The sequence shown here is derived from an EMBL/GenBank/DDBJ whole genome shotgun (WGS) entry which is preliminary data.</text>
</comment>
<sequence>MADLIKNFKKGYWKDGCGSCLISERGYLIRNELEYGTWLSNRKISACYKRKQSFYVAHKHLAGAVKTCYGQAPGIRQLFRTSMRGELDLINPKLASKSKSSLRKSKSGVQRIATQVQVQDSTGTPSLFHGCRATHNDIRWVNLKLDRMEVMWYTIYVHYGKPSPSVSPGAVLSFSSLAVEGTRGIVSSYASLVTGHLSVWLDSVFQAAKLPASTANLDISLINMDGDTLVLTQPVKMASVHESLYFNPMMTNGVVHANVFGIKDWVTPYKISVLALLYDMTSSKISLPERRRLNKLILPLQQGPDLTLGQFLKTVEECCPQTAYAVKLRLHEMADGELKDMEYFFSTLPTPFTAFDSEAYKTSVVGLFMRHMLLAYNKLSFSQVYKLYKSLQLYYHSHYAKPTDGHVSLPVLVADDSDMDLTSTEDTVGDRIDREELDTPLHESELRNDNTPSRGPLSQKQAEYFLARQNDENKALKPAALQEELNNMLKFNPDFAEAHYLNYLNSMRVQDIFLSAHSLLHYFDRLILSGSEGKSNGDEGYGRSLRYAALNLASLHCRFGHYQQADLALQEAIRIAQESNDHVCLQHCLSWLYTLEQMKGSDSTVLTEDSVKMAAHFCLPGATQGKTAHKLMDALKDTDILHWKHSLSELIEISLAQTTSIWRMFGKSTMALQQAQLLLNMSSLEPVNFGVQQNNTEAFSVALCHLAELHAEQLWMLCDLKIQFERHMNEGKYHLAEPLVTAISALNKTEGLYRKAEVLKALNRSTEAYSILQRLQVHCEKTKPLPLLLQALALARQHHLQSLASETILHLAFTQLMLGVPEHALSVLHEAIEPVLAHGSLMDKGRALLLTARCQMAVAGFRPNGQAQADLHLVVLAVDTLNEAAAYFSKLNCKERLRDVHYLQAQLHHSLGQTSQCNKSAMLFRLLDQELQSPAPPVSMRL</sequence>
<dbReference type="GO" id="GO:0045842">
    <property type="term" value="P:positive regulation of mitotic metaphase/anaphase transition"/>
    <property type="evidence" value="ECO:0007669"/>
    <property type="project" value="TreeGrafter"/>
</dbReference>
<evidence type="ECO:0000256" key="13">
    <source>
        <dbReference type="ARBA" id="ARBA00023212"/>
    </source>
</evidence>
<dbReference type="GO" id="GO:0070979">
    <property type="term" value="P:protein K11-linked ubiquitination"/>
    <property type="evidence" value="ECO:0007669"/>
    <property type="project" value="TreeGrafter"/>
</dbReference>
<evidence type="ECO:0000256" key="15">
    <source>
        <dbReference type="ARBA" id="ARBA00023306"/>
    </source>
</evidence>
<dbReference type="PANTHER" id="PTHR12830:SF9">
    <property type="entry name" value="ANAPHASE-PROMOTING COMPLEX SUBUNIT 5"/>
    <property type="match status" value="1"/>
</dbReference>
<keyword evidence="8" id="KW-0132">Cell division</keyword>
<keyword evidence="14" id="KW-0539">Nucleus</keyword>
<dbReference type="AlphaFoldDB" id="A0A5J5DHK4"/>
<evidence type="ECO:0000256" key="6">
    <source>
        <dbReference type="ARBA" id="ARBA00022490"/>
    </source>
</evidence>
<feature type="domain" description="Anaphase-promoting complex subunit 5 N-terminal" evidence="18">
    <location>
        <begin position="266"/>
        <end position="398"/>
    </location>
</feature>
<evidence type="ECO:0000256" key="1">
    <source>
        <dbReference type="ARBA" id="ARBA00004123"/>
    </source>
</evidence>
<dbReference type="Proteomes" id="UP000327493">
    <property type="component" value="Chromosome 5"/>
</dbReference>
<keyword evidence="20" id="KW-1185">Reference proteome</keyword>
<dbReference type="GO" id="GO:0005680">
    <property type="term" value="C:anaphase-promoting complex"/>
    <property type="evidence" value="ECO:0007669"/>
    <property type="project" value="InterPro"/>
</dbReference>
<evidence type="ECO:0000256" key="3">
    <source>
        <dbReference type="ARBA" id="ARBA00004906"/>
    </source>
</evidence>
<evidence type="ECO:0000256" key="2">
    <source>
        <dbReference type="ARBA" id="ARBA00004186"/>
    </source>
</evidence>
<protein>
    <recommendedName>
        <fullName evidence="5">Anaphase-promoting complex subunit 5</fullName>
    </recommendedName>
</protein>
<dbReference type="CDD" id="cd16270">
    <property type="entry name" value="Apc5_N"/>
    <property type="match status" value="1"/>
</dbReference>
<evidence type="ECO:0000259" key="18">
    <source>
        <dbReference type="Pfam" id="PF21371"/>
    </source>
</evidence>
<keyword evidence="13" id="KW-0206">Cytoskeleton</keyword>
<feature type="region of interest" description="Disordered" evidence="16">
    <location>
        <begin position="422"/>
        <end position="457"/>
    </location>
</feature>
<keyword evidence="12" id="KW-0802">TPR repeat</keyword>
<keyword evidence="15" id="KW-0131">Cell cycle</keyword>
<evidence type="ECO:0000256" key="5">
    <source>
        <dbReference type="ARBA" id="ARBA00016066"/>
    </source>
</evidence>
<evidence type="ECO:0000256" key="16">
    <source>
        <dbReference type="SAM" id="MobiDB-lite"/>
    </source>
</evidence>
<dbReference type="PANTHER" id="PTHR12830">
    <property type="entry name" value="ANAPHASE-PROMOTING COMPLEX SUBUNIT 5"/>
    <property type="match status" value="1"/>
</dbReference>
<evidence type="ECO:0000313" key="19">
    <source>
        <dbReference type="EMBL" id="KAA8592768.1"/>
    </source>
</evidence>
<name>A0A5J5DHK4_9PERO</name>
<dbReference type="EMBL" id="VOFY01000005">
    <property type="protein sequence ID" value="KAA8592768.1"/>
    <property type="molecule type" value="Genomic_DNA"/>
</dbReference>
<dbReference type="GO" id="GO:0005819">
    <property type="term" value="C:spindle"/>
    <property type="evidence" value="ECO:0007669"/>
    <property type="project" value="UniProtKB-SubCell"/>
</dbReference>
<dbReference type="InterPro" id="IPR048968">
    <property type="entry name" value="Apc5_N"/>
</dbReference>
<gene>
    <name evidence="19" type="ORF">FQN60_018223</name>
</gene>
<accession>A0A5J5DHK4</accession>
<keyword evidence="11" id="KW-0833">Ubl conjugation pathway</keyword>
<dbReference type="Pfam" id="PF12862">
    <property type="entry name" value="ANAPC5"/>
    <property type="match status" value="2"/>
</dbReference>
<evidence type="ECO:0000256" key="11">
    <source>
        <dbReference type="ARBA" id="ARBA00022786"/>
    </source>
</evidence>
<feature type="compositionally biased region" description="Basic and acidic residues" evidence="16">
    <location>
        <begin position="428"/>
        <end position="448"/>
    </location>
</feature>
<proteinExistence type="inferred from homology"/>
<dbReference type="InterPro" id="IPR037679">
    <property type="entry name" value="Apc5"/>
</dbReference>
<evidence type="ECO:0000256" key="4">
    <source>
        <dbReference type="ARBA" id="ARBA00007450"/>
    </source>
</evidence>
<evidence type="ECO:0000256" key="9">
    <source>
        <dbReference type="ARBA" id="ARBA00022737"/>
    </source>
</evidence>
<evidence type="ECO:0000256" key="7">
    <source>
        <dbReference type="ARBA" id="ARBA00022553"/>
    </source>
</evidence>
<keyword evidence="9" id="KW-0677">Repeat</keyword>
<dbReference type="Pfam" id="PF21371">
    <property type="entry name" value="Apc5_N"/>
    <property type="match status" value="1"/>
</dbReference>
<evidence type="ECO:0000256" key="12">
    <source>
        <dbReference type="ARBA" id="ARBA00022803"/>
    </source>
</evidence>
<feature type="domain" description="Anaphase-promoting complex subunit 5" evidence="17">
    <location>
        <begin position="499"/>
        <end position="598"/>
    </location>
</feature>
<evidence type="ECO:0000256" key="8">
    <source>
        <dbReference type="ARBA" id="ARBA00022618"/>
    </source>
</evidence>
<dbReference type="GO" id="GO:0051301">
    <property type="term" value="P:cell division"/>
    <property type="evidence" value="ECO:0007669"/>
    <property type="project" value="UniProtKB-KW"/>
</dbReference>
<keyword evidence="10" id="KW-0498">Mitosis</keyword>
<dbReference type="InterPro" id="IPR026000">
    <property type="entry name" value="Apc5_dom"/>
</dbReference>
<organism evidence="19 20">
    <name type="scientific">Etheostoma spectabile</name>
    <name type="common">orangethroat darter</name>
    <dbReference type="NCBI Taxonomy" id="54343"/>
    <lineage>
        <taxon>Eukaryota</taxon>
        <taxon>Metazoa</taxon>
        <taxon>Chordata</taxon>
        <taxon>Craniata</taxon>
        <taxon>Vertebrata</taxon>
        <taxon>Euteleostomi</taxon>
        <taxon>Actinopterygii</taxon>
        <taxon>Neopterygii</taxon>
        <taxon>Teleostei</taxon>
        <taxon>Neoteleostei</taxon>
        <taxon>Acanthomorphata</taxon>
        <taxon>Eupercaria</taxon>
        <taxon>Perciformes</taxon>
        <taxon>Percoidei</taxon>
        <taxon>Percidae</taxon>
        <taxon>Etheostomatinae</taxon>
        <taxon>Etheostoma</taxon>
    </lineage>
</organism>
<reference evidence="19 20" key="1">
    <citation type="submission" date="2019-08" db="EMBL/GenBank/DDBJ databases">
        <title>A chromosome-level genome assembly, high-density linkage maps, and genome scans reveal the genomic architecture of hybrid incompatibilities underlying speciation via character displacement in darters (Percidae: Etheostominae).</title>
        <authorList>
            <person name="Moran R.L."/>
            <person name="Catchen J.M."/>
            <person name="Fuller R.C."/>
        </authorList>
    </citation>
    <scope>NUCLEOTIDE SEQUENCE [LARGE SCALE GENOMIC DNA]</scope>
    <source>
        <strain evidence="19">EspeVRDwgs_2016</strain>
        <tissue evidence="19">Muscle</tissue>
    </source>
</reference>
<keyword evidence="7" id="KW-0597">Phosphoprotein</keyword>